<organism evidence="3">
    <name type="scientific">Enterobius vermicularis</name>
    <name type="common">Human pinworm</name>
    <dbReference type="NCBI Taxonomy" id="51028"/>
    <lineage>
        <taxon>Eukaryota</taxon>
        <taxon>Metazoa</taxon>
        <taxon>Ecdysozoa</taxon>
        <taxon>Nematoda</taxon>
        <taxon>Chromadorea</taxon>
        <taxon>Rhabditida</taxon>
        <taxon>Spirurina</taxon>
        <taxon>Oxyuridomorpha</taxon>
        <taxon>Oxyuroidea</taxon>
        <taxon>Oxyuridae</taxon>
        <taxon>Enterobius</taxon>
    </lineage>
</organism>
<evidence type="ECO:0000313" key="3">
    <source>
        <dbReference type="WBParaSite" id="EVEC_0001356901-mRNA-1"/>
    </source>
</evidence>
<dbReference type="Proteomes" id="UP000274131">
    <property type="component" value="Unassembled WGS sequence"/>
</dbReference>
<keyword evidence="2" id="KW-1185">Reference proteome</keyword>
<dbReference type="EMBL" id="UXUI01016058">
    <property type="protein sequence ID" value="VDD97949.1"/>
    <property type="molecule type" value="Genomic_DNA"/>
</dbReference>
<name>A0A0N4VRA4_ENTVE</name>
<reference evidence="1 2" key="2">
    <citation type="submission" date="2018-10" db="EMBL/GenBank/DDBJ databases">
        <authorList>
            <consortium name="Pathogen Informatics"/>
        </authorList>
    </citation>
    <scope>NUCLEOTIDE SEQUENCE [LARGE SCALE GENOMIC DNA]</scope>
</reference>
<dbReference type="AlphaFoldDB" id="A0A0N4VRA4"/>
<evidence type="ECO:0000313" key="1">
    <source>
        <dbReference type="EMBL" id="VDD97949.1"/>
    </source>
</evidence>
<accession>A0A0N4VRA4</accession>
<gene>
    <name evidence="1" type="ORF">EVEC_LOCUS12700</name>
</gene>
<sequence>MIQPILELLSRTPSSFFLDTTTLSTEIGN</sequence>
<reference evidence="3" key="1">
    <citation type="submission" date="2017-02" db="UniProtKB">
        <authorList>
            <consortium name="WormBaseParasite"/>
        </authorList>
    </citation>
    <scope>IDENTIFICATION</scope>
</reference>
<protein>
    <submittedName>
        <fullName evidence="1 3">Uncharacterized protein</fullName>
    </submittedName>
</protein>
<evidence type="ECO:0000313" key="2">
    <source>
        <dbReference type="Proteomes" id="UP000274131"/>
    </source>
</evidence>
<proteinExistence type="predicted"/>
<dbReference type="WBParaSite" id="EVEC_0001356901-mRNA-1">
    <property type="protein sequence ID" value="EVEC_0001356901-mRNA-1"/>
    <property type="gene ID" value="EVEC_0001356901"/>
</dbReference>